<protein>
    <submittedName>
        <fullName evidence="1">HAD superfamily hydrolase</fullName>
    </submittedName>
</protein>
<evidence type="ECO:0000313" key="1">
    <source>
        <dbReference type="EMBL" id="KAK9325721.1"/>
    </source>
</evidence>
<organism evidence="1 2">
    <name type="scientific">Lipomyces orientalis</name>
    <dbReference type="NCBI Taxonomy" id="1233043"/>
    <lineage>
        <taxon>Eukaryota</taxon>
        <taxon>Fungi</taxon>
        <taxon>Dikarya</taxon>
        <taxon>Ascomycota</taxon>
        <taxon>Saccharomycotina</taxon>
        <taxon>Lipomycetes</taxon>
        <taxon>Lipomycetales</taxon>
        <taxon>Lipomycetaceae</taxon>
        <taxon>Lipomyces</taxon>
    </lineage>
</organism>
<accession>A0ACC3TXP9</accession>
<gene>
    <name evidence="1" type="ORF">V1517DRAFT_313265</name>
</gene>
<keyword evidence="1" id="KW-0378">Hydrolase</keyword>
<reference evidence="2" key="1">
    <citation type="journal article" date="2024" name="Front. Bioeng. Biotechnol.">
        <title>Genome-scale model development and genomic sequencing of the oleaginous clade Lipomyces.</title>
        <authorList>
            <person name="Czajka J.J."/>
            <person name="Han Y."/>
            <person name="Kim J."/>
            <person name="Mondo S.J."/>
            <person name="Hofstad B.A."/>
            <person name="Robles A."/>
            <person name="Haridas S."/>
            <person name="Riley R."/>
            <person name="LaButti K."/>
            <person name="Pangilinan J."/>
            <person name="Andreopoulos W."/>
            <person name="Lipzen A."/>
            <person name="Yan J."/>
            <person name="Wang M."/>
            <person name="Ng V."/>
            <person name="Grigoriev I.V."/>
            <person name="Spatafora J.W."/>
            <person name="Magnuson J.K."/>
            <person name="Baker S.E."/>
            <person name="Pomraning K.R."/>
        </authorList>
    </citation>
    <scope>NUCLEOTIDE SEQUENCE [LARGE SCALE GENOMIC DNA]</scope>
    <source>
        <strain evidence="2">CBS 10300</strain>
    </source>
</reference>
<keyword evidence="2" id="KW-1185">Reference proteome</keyword>
<dbReference type="EMBL" id="MU970038">
    <property type="protein sequence ID" value="KAK9325721.1"/>
    <property type="molecule type" value="Genomic_DNA"/>
</dbReference>
<dbReference type="Proteomes" id="UP001489719">
    <property type="component" value="Unassembled WGS sequence"/>
</dbReference>
<evidence type="ECO:0000313" key="2">
    <source>
        <dbReference type="Proteomes" id="UP001489719"/>
    </source>
</evidence>
<comment type="caution">
    <text evidence="1">The sequence shown here is derived from an EMBL/GenBank/DDBJ whole genome shotgun (WGS) entry which is preliminary data.</text>
</comment>
<sequence>MCFRELSRSVRSRNDTIRINLTARHLSELPISTMPRLMLFPELPSDIQVKGLIFDMDGTLCLPQTWMFSEMRRVLGIAKSVDILDHIYSLEVAEQEVAHEKVRQVERTAMVQMKPQPGLEELMEFLEKNELLKAICTRNFDTPVNHLLTKFLPKKLFHPIVTREFKPPKPSPAGILHIANHWKIEPKHLIMVGDSVDDMLAGHRAGVITILLESDVNVHLTEAKETDAVVQRLDDIINLLKGGIEITERMPTVSEEEVKSLDG</sequence>
<proteinExistence type="predicted"/>
<name>A0ACC3TXP9_9ASCO</name>